<evidence type="ECO:0000313" key="1">
    <source>
        <dbReference type="EMBL" id="TWB09178.1"/>
    </source>
</evidence>
<accession>A0A560EIG8</accession>
<comment type="caution">
    <text evidence="1">The sequence shown here is derived from an EMBL/GenBank/DDBJ whole genome shotgun (WGS) entry which is preliminary data.</text>
</comment>
<proteinExistence type="predicted"/>
<reference evidence="1 2" key="1">
    <citation type="submission" date="2019-06" db="EMBL/GenBank/DDBJ databases">
        <title>Genomic Encyclopedia of Type Strains, Phase IV (KMG-V): Genome sequencing to study the core and pangenomes of soil and plant-associated prokaryotes.</title>
        <authorList>
            <person name="Whitman W."/>
        </authorList>
    </citation>
    <scope>NUCLEOTIDE SEQUENCE [LARGE SCALE GENOMIC DNA]</scope>
    <source>
        <strain evidence="1 2">BR 11880</strain>
    </source>
</reference>
<sequence length="83" mass="9365">MVSGCAHHDEFHLRNAKTGQTVTCRSGGYRFEEGEAQFRIADQCMRACARYGFWPYGAHPYGGVTPRTPDDDVRPFIPKECLP</sequence>
<dbReference type="Proteomes" id="UP000319859">
    <property type="component" value="Unassembled WGS sequence"/>
</dbReference>
<organism evidence="1 2">
    <name type="scientific">Nitrospirillum amazonense</name>
    <dbReference type="NCBI Taxonomy" id="28077"/>
    <lineage>
        <taxon>Bacteria</taxon>
        <taxon>Pseudomonadati</taxon>
        <taxon>Pseudomonadota</taxon>
        <taxon>Alphaproteobacteria</taxon>
        <taxon>Rhodospirillales</taxon>
        <taxon>Azospirillaceae</taxon>
        <taxon>Nitrospirillum</taxon>
    </lineage>
</organism>
<protein>
    <submittedName>
        <fullName evidence="1">Uncharacterized protein</fullName>
    </submittedName>
</protein>
<dbReference type="AlphaFoldDB" id="A0A560EIG8"/>
<evidence type="ECO:0000313" key="2">
    <source>
        <dbReference type="Proteomes" id="UP000319859"/>
    </source>
</evidence>
<gene>
    <name evidence="1" type="ORF">FBZ89_1468</name>
</gene>
<dbReference type="EMBL" id="VITN01000046">
    <property type="protein sequence ID" value="TWB09178.1"/>
    <property type="molecule type" value="Genomic_DNA"/>
</dbReference>
<name>A0A560EIG8_9PROT</name>